<sequence>MPEMMSKKGVSNLVVLVVAIILMANYFVSCEKTNIGDIGSGHYHYHDYDNDGNNAKDSHDLTPPHHHSDGSNVKESHDIRKMKDGCPGAMMVTLRLMVAIVVYVSVRQLLDVIAVCPSLWDSPLILLNGIDQDLHLQKVQNNLGKGGIYGKIKE</sequence>
<name>A0A8K0DLB0_9ROSA</name>
<accession>A0A8K0DLB0</accession>
<protein>
    <submittedName>
        <fullName evidence="3">Uncharacterized protein</fullName>
    </submittedName>
</protein>
<keyword evidence="2" id="KW-0732">Signal</keyword>
<evidence type="ECO:0000256" key="1">
    <source>
        <dbReference type="SAM" id="MobiDB-lite"/>
    </source>
</evidence>
<reference evidence="3" key="1">
    <citation type="submission" date="2020-03" db="EMBL/GenBank/DDBJ databases">
        <title>A high-quality chromosome-level genome assembly of a woody plant with both climbing and erect habits, Rhamnella rubrinervis.</title>
        <authorList>
            <person name="Lu Z."/>
            <person name="Yang Y."/>
            <person name="Zhu X."/>
            <person name="Sun Y."/>
        </authorList>
    </citation>
    <scope>NUCLEOTIDE SEQUENCE</scope>
    <source>
        <strain evidence="3">BYM</strain>
        <tissue evidence="3">Leaf</tissue>
    </source>
</reference>
<proteinExistence type="predicted"/>
<feature type="chain" id="PRO_5035471330" evidence="2">
    <location>
        <begin position="31"/>
        <end position="154"/>
    </location>
</feature>
<dbReference type="Proteomes" id="UP000796880">
    <property type="component" value="Unassembled WGS sequence"/>
</dbReference>
<keyword evidence="4" id="KW-1185">Reference proteome</keyword>
<dbReference type="AlphaFoldDB" id="A0A8K0DLB0"/>
<organism evidence="3 4">
    <name type="scientific">Rhamnella rubrinervis</name>
    <dbReference type="NCBI Taxonomy" id="2594499"/>
    <lineage>
        <taxon>Eukaryota</taxon>
        <taxon>Viridiplantae</taxon>
        <taxon>Streptophyta</taxon>
        <taxon>Embryophyta</taxon>
        <taxon>Tracheophyta</taxon>
        <taxon>Spermatophyta</taxon>
        <taxon>Magnoliopsida</taxon>
        <taxon>eudicotyledons</taxon>
        <taxon>Gunneridae</taxon>
        <taxon>Pentapetalae</taxon>
        <taxon>rosids</taxon>
        <taxon>fabids</taxon>
        <taxon>Rosales</taxon>
        <taxon>Rhamnaceae</taxon>
        <taxon>rhamnoid group</taxon>
        <taxon>Rhamneae</taxon>
        <taxon>Rhamnella</taxon>
    </lineage>
</organism>
<evidence type="ECO:0000256" key="2">
    <source>
        <dbReference type="SAM" id="SignalP"/>
    </source>
</evidence>
<evidence type="ECO:0000313" key="3">
    <source>
        <dbReference type="EMBL" id="KAF3432516.1"/>
    </source>
</evidence>
<gene>
    <name evidence="3" type="ORF">FNV43_RR27256</name>
</gene>
<comment type="caution">
    <text evidence="3">The sequence shown here is derived from an EMBL/GenBank/DDBJ whole genome shotgun (WGS) entry which is preliminary data.</text>
</comment>
<feature type="signal peptide" evidence="2">
    <location>
        <begin position="1"/>
        <end position="30"/>
    </location>
</feature>
<evidence type="ECO:0000313" key="4">
    <source>
        <dbReference type="Proteomes" id="UP000796880"/>
    </source>
</evidence>
<dbReference type="EMBL" id="VOIH02000012">
    <property type="protein sequence ID" value="KAF3432516.1"/>
    <property type="molecule type" value="Genomic_DNA"/>
</dbReference>
<feature type="region of interest" description="Disordered" evidence="1">
    <location>
        <begin position="54"/>
        <end position="77"/>
    </location>
</feature>